<comment type="subcellular location">
    <subcellularLocation>
        <location evidence="1 7">Membrane</location>
        <topology evidence="1 7">Multi-pass membrane protein</topology>
    </subcellularLocation>
</comment>
<keyword evidence="4 7" id="KW-0812">Transmembrane</keyword>
<feature type="transmembrane region" description="Helical" evidence="9">
    <location>
        <begin position="252"/>
        <end position="270"/>
    </location>
</feature>
<comment type="similarity">
    <text evidence="2 7">Belongs to the major facilitator superfamily. Proton-dependent oligopeptide transporter (POT/PTR) (TC 2.A.17) family.</text>
</comment>
<sequence>MSSGAALDIVDVATAHVPGVEKGVRDETIYEKRESLSSTKDALIGPNGEQLPNADDWATLRRVYGKVNWMIYIIGIVEMCERFAYYGTTAVFVNFIQRPLPEEGPFPNAGAAGTYGQPGALGMGQRASTGLVQFNAFFSYIMPMIGGWLADEYWGKFKTIYVAILVATLGHILIIISAIPQVIAAPKGALASFILGLILFGTGVGFFKACISPLIAEQYEASHPTAYIRTEANGERVIVDPGITYSRIYMRYYLLINVGALVGQISMVYAEKYVGFWLSYLLPTILFVFCPILMVAFSKHYVKKPPQGDVAIKSMKLYGLALKGQFSLNPVRTWRNLSSSNLWENVKPSKLETKPNWMTFDDAWVDEVRRGFKACYVFLWLPIFWLPYGQMTSNLVSQASTMKLNGVPNDVVHNLNPFTLLIFIPIFDKFVYPMLARAGINFTPLKKIQAGFICAMLSMVVAAVIQHFIYEKSPCGNYPSSCDEPPDLWVWAQTPAYVLIAFSEIFASITGLEYAYTKAPKNMRSLVTGVFWFTHAFSSAIAQAFVPLADDPLLVWLYVSIGILTFFGWLGFWWTFRSLDRENDALDKLPEGGFQSDAQHQAAKKQEAEA</sequence>
<gene>
    <name evidence="10" type="ORF">FB567DRAFT_329248</name>
</gene>
<dbReference type="GO" id="GO:0005886">
    <property type="term" value="C:plasma membrane"/>
    <property type="evidence" value="ECO:0007669"/>
    <property type="project" value="UniProtKB-ARBA"/>
</dbReference>
<evidence type="ECO:0000256" key="7">
    <source>
        <dbReference type="RuleBase" id="RU003755"/>
    </source>
</evidence>
<dbReference type="SUPFAM" id="SSF103473">
    <property type="entry name" value="MFS general substrate transporter"/>
    <property type="match status" value="1"/>
</dbReference>
<feature type="transmembrane region" description="Helical" evidence="9">
    <location>
        <begin position="490"/>
        <end position="514"/>
    </location>
</feature>
<feature type="transmembrane region" description="Helical" evidence="9">
    <location>
        <begin position="276"/>
        <end position="297"/>
    </location>
</feature>
<protein>
    <submittedName>
        <fullName evidence="10">POT family-domain-containing protein</fullName>
    </submittedName>
</protein>
<dbReference type="OrthoDB" id="8904098at2759"/>
<evidence type="ECO:0000256" key="3">
    <source>
        <dbReference type="ARBA" id="ARBA00022448"/>
    </source>
</evidence>
<feature type="transmembrane region" description="Helical" evidence="9">
    <location>
        <begin position="162"/>
        <end position="183"/>
    </location>
</feature>
<evidence type="ECO:0000256" key="4">
    <source>
        <dbReference type="ARBA" id="ARBA00022692"/>
    </source>
</evidence>
<name>A0A8K0RBD8_9PLEO</name>
<evidence type="ECO:0000256" key="2">
    <source>
        <dbReference type="ARBA" id="ARBA00005982"/>
    </source>
</evidence>
<keyword evidence="5 9" id="KW-1133">Transmembrane helix</keyword>
<dbReference type="Pfam" id="PF00854">
    <property type="entry name" value="PTR2"/>
    <property type="match status" value="1"/>
</dbReference>
<evidence type="ECO:0000256" key="1">
    <source>
        <dbReference type="ARBA" id="ARBA00004141"/>
    </source>
</evidence>
<accession>A0A8K0RBD8</accession>
<evidence type="ECO:0000256" key="8">
    <source>
        <dbReference type="SAM" id="MobiDB-lite"/>
    </source>
</evidence>
<feature type="transmembrane region" description="Helical" evidence="9">
    <location>
        <begin position="555"/>
        <end position="576"/>
    </location>
</feature>
<dbReference type="InterPro" id="IPR000109">
    <property type="entry name" value="POT_fam"/>
</dbReference>
<dbReference type="InterPro" id="IPR036259">
    <property type="entry name" value="MFS_trans_sf"/>
</dbReference>
<keyword evidence="11" id="KW-1185">Reference proteome</keyword>
<dbReference type="GO" id="GO:0071916">
    <property type="term" value="F:dipeptide transmembrane transporter activity"/>
    <property type="evidence" value="ECO:0007669"/>
    <property type="project" value="UniProtKB-ARBA"/>
</dbReference>
<feature type="region of interest" description="Disordered" evidence="8">
    <location>
        <begin position="590"/>
        <end position="610"/>
    </location>
</feature>
<dbReference type="PROSITE" id="PS01023">
    <property type="entry name" value="PTR2_2"/>
    <property type="match status" value="1"/>
</dbReference>
<evidence type="ECO:0000256" key="6">
    <source>
        <dbReference type="ARBA" id="ARBA00023136"/>
    </source>
</evidence>
<dbReference type="Proteomes" id="UP000813461">
    <property type="component" value="Unassembled WGS sequence"/>
</dbReference>
<proteinExistence type="inferred from homology"/>
<comment type="caution">
    <text evidence="10">The sequence shown here is derived from an EMBL/GenBank/DDBJ whole genome shotgun (WGS) entry which is preliminary data.</text>
</comment>
<evidence type="ECO:0000256" key="9">
    <source>
        <dbReference type="SAM" id="Phobius"/>
    </source>
</evidence>
<evidence type="ECO:0000256" key="5">
    <source>
        <dbReference type="ARBA" id="ARBA00022989"/>
    </source>
</evidence>
<evidence type="ECO:0000313" key="10">
    <source>
        <dbReference type="EMBL" id="KAH7089281.1"/>
    </source>
</evidence>
<organism evidence="10 11">
    <name type="scientific">Paraphoma chrysanthemicola</name>
    <dbReference type="NCBI Taxonomy" id="798071"/>
    <lineage>
        <taxon>Eukaryota</taxon>
        <taxon>Fungi</taxon>
        <taxon>Dikarya</taxon>
        <taxon>Ascomycota</taxon>
        <taxon>Pezizomycotina</taxon>
        <taxon>Dothideomycetes</taxon>
        <taxon>Pleosporomycetidae</taxon>
        <taxon>Pleosporales</taxon>
        <taxon>Pleosporineae</taxon>
        <taxon>Phaeosphaeriaceae</taxon>
        <taxon>Paraphoma</taxon>
    </lineage>
</organism>
<feature type="transmembrane region" description="Helical" evidence="9">
    <location>
        <begin position="374"/>
        <end position="391"/>
    </location>
</feature>
<dbReference type="FunFam" id="1.20.1250.20:FF:000085">
    <property type="entry name" value="MFS peptide transporter Ptr2"/>
    <property type="match status" value="1"/>
</dbReference>
<feature type="transmembrane region" description="Helical" evidence="9">
    <location>
        <begin position="448"/>
        <end position="470"/>
    </location>
</feature>
<dbReference type="InterPro" id="IPR018456">
    <property type="entry name" value="PTR2_symporter_CS"/>
</dbReference>
<dbReference type="AlphaFoldDB" id="A0A8K0RBD8"/>
<feature type="transmembrane region" description="Helical" evidence="9">
    <location>
        <begin position="131"/>
        <end position="150"/>
    </location>
</feature>
<feature type="transmembrane region" description="Helical" evidence="9">
    <location>
        <begin position="526"/>
        <end position="549"/>
    </location>
</feature>
<reference evidence="10" key="1">
    <citation type="journal article" date="2021" name="Nat. Commun.">
        <title>Genetic determinants of endophytism in the Arabidopsis root mycobiome.</title>
        <authorList>
            <person name="Mesny F."/>
            <person name="Miyauchi S."/>
            <person name="Thiergart T."/>
            <person name="Pickel B."/>
            <person name="Atanasova L."/>
            <person name="Karlsson M."/>
            <person name="Huettel B."/>
            <person name="Barry K.W."/>
            <person name="Haridas S."/>
            <person name="Chen C."/>
            <person name="Bauer D."/>
            <person name="Andreopoulos W."/>
            <person name="Pangilinan J."/>
            <person name="LaButti K."/>
            <person name="Riley R."/>
            <person name="Lipzen A."/>
            <person name="Clum A."/>
            <person name="Drula E."/>
            <person name="Henrissat B."/>
            <person name="Kohler A."/>
            <person name="Grigoriev I.V."/>
            <person name="Martin F.M."/>
            <person name="Hacquard S."/>
        </authorList>
    </citation>
    <scope>NUCLEOTIDE SEQUENCE</scope>
    <source>
        <strain evidence="10">MPI-SDFR-AT-0120</strain>
    </source>
</reference>
<keyword evidence="3 7" id="KW-0813">Transport</keyword>
<dbReference type="PANTHER" id="PTHR11654">
    <property type="entry name" value="OLIGOPEPTIDE TRANSPORTER-RELATED"/>
    <property type="match status" value="1"/>
</dbReference>
<dbReference type="Gene3D" id="1.20.1250.20">
    <property type="entry name" value="MFS general substrate transporter like domains"/>
    <property type="match status" value="1"/>
</dbReference>
<dbReference type="EMBL" id="JAGMVJ010000007">
    <property type="protein sequence ID" value="KAH7089281.1"/>
    <property type="molecule type" value="Genomic_DNA"/>
</dbReference>
<feature type="transmembrane region" description="Helical" evidence="9">
    <location>
        <begin position="189"/>
        <end position="207"/>
    </location>
</feature>
<evidence type="ECO:0000313" key="11">
    <source>
        <dbReference type="Proteomes" id="UP000813461"/>
    </source>
</evidence>
<keyword evidence="6 9" id="KW-0472">Membrane</keyword>